<comment type="similarity">
    <text evidence="1">Belongs to the multicopper oxidase family.</text>
</comment>
<evidence type="ECO:0000313" key="5">
    <source>
        <dbReference type="EMBL" id="KAF9518755.1"/>
    </source>
</evidence>
<keyword evidence="6" id="KW-1185">Reference proteome</keyword>
<keyword evidence="2" id="KW-0186">Copper</keyword>
<protein>
    <recommendedName>
        <fullName evidence="4">Plastocyanin-like domain-containing protein</fullName>
    </recommendedName>
</protein>
<dbReference type="Gene3D" id="2.60.40.420">
    <property type="entry name" value="Cupredoxins - blue copper proteins"/>
    <property type="match status" value="1"/>
</dbReference>
<dbReference type="InterPro" id="IPR045087">
    <property type="entry name" value="Cu-oxidase_fam"/>
</dbReference>
<dbReference type="SUPFAM" id="SSF49503">
    <property type="entry name" value="Cupredoxins"/>
    <property type="match status" value="1"/>
</dbReference>
<comment type="caution">
    <text evidence="5">The sequence shown here is derived from an EMBL/GenBank/DDBJ whole genome shotgun (WGS) entry which is preliminary data.</text>
</comment>
<dbReference type="InterPro" id="IPR008972">
    <property type="entry name" value="Cupredoxin"/>
</dbReference>
<dbReference type="AlphaFoldDB" id="A0A9P6E1M1"/>
<dbReference type="PANTHER" id="PTHR11709">
    <property type="entry name" value="MULTI-COPPER OXIDASE"/>
    <property type="match status" value="1"/>
</dbReference>
<name>A0A9P6E1M1_9AGAM</name>
<dbReference type="OrthoDB" id="2121828at2759"/>
<dbReference type="Proteomes" id="UP000886523">
    <property type="component" value="Unassembled WGS sequence"/>
</dbReference>
<dbReference type="GO" id="GO:0005507">
    <property type="term" value="F:copper ion binding"/>
    <property type="evidence" value="ECO:0007669"/>
    <property type="project" value="InterPro"/>
</dbReference>
<feature type="domain" description="Plastocyanin-like" evidence="4">
    <location>
        <begin position="2"/>
        <end position="48"/>
    </location>
</feature>
<dbReference type="PANTHER" id="PTHR11709:SF414">
    <property type="entry name" value="ADR239WP"/>
    <property type="match status" value="1"/>
</dbReference>
<dbReference type="EMBL" id="MU128922">
    <property type="protein sequence ID" value="KAF9518755.1"/>
    <property type="molecule type" value="Genomic_DNA"/>
</dbReference>
<sequence length="60" mass="7212">MIQNGSNWADGRTGITQCPVPPGHSFRYKFNIEKRFGSYWWQSHFGKYSARRYPWGFRRP</sequence>
<evidence type="ECO:0000259" key="4">
    <source>
        <dbReference type="Pfam" id="PF07732"/>
    </source>
</evidence>
<keyword evidence="3" id="KW-0325">Glycoprotein</keyword>
<gene>
    <name evidence="5" type="ORF">BS47DRAFT_194989</name>
</gene>
<dbReference type="InterPro" id="IPR011707">
    <property type="entry name" value="Cu-oxidase-like_N"/>
</dbReference>
<dbReference type="Pfam" id="PF07732">
    <property type="entry name" value="Cu-oxidase_3"/>
    <property type="match status" value="1"/>
</dbReference>
<evidence type="ECO:0000313" key="6">
    <source>
        <dbReference type="Proteomes" id="UP000886523"/>
    </source>
</evidence>
<reference evidence="5" key="1">
    <citation type="journal article" date="2020" name="Nat. Commun.">
        <title>Large-scale genome sequencing of mycorrhizal fungi provides insights into the early evolution of symbiotic traits.</title>
        <authorList>
            <person name="Miyauchi S."/>
            <person name="Kiss E."/>
            <person name="Kuo A."/>
            <person name="Drula E."/>
            <person name="Kohler A."/>
            <person name="Sanchez-Garcia M."/>
            <person name="Morin E."/>
            <person name="Andreopoulos B."/>
            <person name="Barry K.W."/>
            <person name="Bonito G."/>
            <person name="Buee M."/>
            <person name="Carver A."/>
            <person name="Chen C."/>
            <person name="Cichocki N."/>
            <person name="Clum A."/>
            <person name="Culley D."/>
            <person name="Crous P.W."/>
            <person name="Fauchery L."/>
            <person name="Girlanda M."/>
            <person name="Hayes R.D."/>
            <person name="Keri Z."/>
            <person name="LaButti K."/>
            <person name="Lipzen A."/>
            <person name="Lombard V."/>
            <person name="Magnuson J."/>
            <person name="Maillard F."/>
            <person name="Murat C."/>
            <person name="Nolan M."/>
            <person name="Ohm R.A."/>
            <person name="Pangilinan J."/>
            <person name="Pereira M.F."/>
            <person name="Perotto S."/>
            <person name="Peter M."/>
            <person name="Pfister S."/>
            <person name="Riley R."/>
            <person name="Sitrit Y."/>
            <person name="Stielow J.B."/>
            <person name="Szollosi G."/>
            <person name="Zifcakova L."/>
            <person name="Stursova M."/>
            <person name="Spatafora J.W."/>
            <person name="Tedersoo L."/>
            <person name="Vaario L.M."/>
            <person name="Yamada A."/>
            <person name="Yan M."/>
            <person name="Wang P."/>
            <person name="Xu J."/>
            <person name="Bruns T."/>
            <person name="Baldrian P."/>
            <person name="Vilgalys R."/>
            <person name="Dunand C."/>
            <person name="Henrissat B."/>
            <person name="Grigoriev I.V."/>
            <person name="Hibbett D."/>
            <person name="Nagy L.G."/>
            <person name="Martin F.M."/>
        </authorList>
    </citation>
    <scope>NUCLEOTIDE SEQUENCE</scope>
    <source>
        <strain evidence="5">UP504</strain>
    </source>
</reference>
<dbReference type="GO" id="GO:0016491">
    <property type="term" value="F:oxidoreductase activity"/>
    <property type="evidence" value="ECO:0007669"/>
    <property type="project" value="TreeGrafter"/>
</dbReference>
<evidence type="ECO:0000256" key="3">
    <source>
        <dbReference type="ARBA" id="ARBA00023180"/>
    </source>
</evidence>
<evidence type="ECO:0000256" key="2">
    <source>
        <dbReference type="ARBA" id="ARBA00023008"/>
    </source>
</evidence>
<proteinExistence type="inferred from homology"/>
<accession>A0A9P6E1M1</accession>
<evidence type="ECO:0000256" key="1">
    <source>
        <dbReference type="ARBA" id="ARBA00010609"/>
    </source>
</evidence>
<organism evidence="5 6">
    <name type="scientific">Hydnum rufescens UP504</name>
    <dbReference type="NCBI Taxonomy" id="1448309"/>
    <lineage>
        <taxon>Eukaryota</taxon>
        <taxon>Fungi</taxon>
        <taxon>Dikarya</taxon>
        <taxon>Basidiomycota</taxon>
        <taxon>Agaricomycotina</taxon>
        <taxon>Agaricomycetes</taxon>
        <taxon>Cantharellales</taxon>
        <taxon>Hydnaceae</taxon>
        <taxon>Hydnum</taxon>
    </lineage>
</organism>